<proteinExistence type="predicted"/>
<accession>A0ACB6QJD9</accession>
<protein>
    <submittedName>
        <fullName evidence="1">Uncharacterized protein</fullName>
    </submittedName>
</protein>
<name>A0ACB6QJD9_9PLEO</name>
<evidence type="ECO:0000313" key="1">
    <source>
        <dbReference type="EMBL" id="KAF2466437.1"/>
    </source>
</evidence>
<comment type="caution">
    <text evidence="1">The sequence shown here is derived from an EMBL/GenBank/DDBJ whole genome shotgun (WGS) entry which is preliminary data.</text>
</comment>
<organism evidence="1 2">
    <name type="scientific">Lindgomyces ingoldianus</name>
    <dbReference type="NCBI Taxonomy" id="673940"/>
    <lineage>
        <taxon>Eukaryota</taxon>
        <taxon>Fungi</taxon>
        <taxon>Dikarya</taxon>
        <taxon>Ascomycota</taxon>
        <taxon>Pezizomycotina</taxon>
        <taxon>Dothideomycetes</taxon>
        <taxon>Pleosporomycetidae</taxon>
        <taxon>Pleosporales</taxon>
        <taxon>Lindgomycetaceae</taxon>
        <taxon>Lindgomyces</taxon>
    </lineage>
</organism>
<evidence type="ECO:0000313" key="2">
    <source>
        <dbReference type="Proteomes" id="UP000799755"/>
    </source>
</evidence>
<reference evidence="1" key="1">
    <citation type="journal article" date="2020" name="Stud. Mycol.">
        <title>101 Dothideomycetes genomes: a test case for predicting lifestyles and emergence of pathogens.</title>
        <authorList>
            <person name="Haridas S."/>
            <person name="Albert R."/>
            <person name="Binder M."/>
            <person name="Bloem J."/>
            <person name="Labutti K."/>
            <person name="Salamov A."/>
            <person name="Andreopoulos B."/>
            <person name="Baker S."/>
            <person name="Barry K."/>
            <person name="Bills G."/>
            <person name="Bluhm B."/>
            <person name="Cannon C."/>
            <person name="Castanera R."/>
            <person name="Culley D."/>
            <person name="Daum C."/>
            <person name="Ezra D."/>
            <person name="Gonzalez J."/>
            <person name="Henrissat B."/>
            <person name="Kuo A."/>
            <person name="Liang C."/>
            <person name="Lipzen A."/>
            <person name="Lutzoni F."/>
            <person name="Magnuson J."/>
            <person name="Mondo S."/>
            <person name="Nolan M."/>
            <person name="Ohm R."/>
            <person name="Pangilinan J."/>
            <person name="Park H.-J."/>
            <person name="Ramirez L."/>
            <person name="Alfaro M."/>
            <person name="Sun H."/>
            <person name="Tritt A."/>
            <person name="Yoshinaga Y."/>
            <person name="Zwiers L.-H."/>
            <person name="Turgeon B."/>
            <person name="Goodwin S."/>
            <person name="Spatafora J."/>
            <person name="Crous P."/>
            <person name="Grigoriev I."/>
        </authorList>
    </citation>
    <scope>NUCLEOTIDE SEQUENCE</scope>
    <source>
        <strain evidence="1">ATCC 200398</strain>
    </source>
</reference>
<dbReference type="Proteomes" id="UP000799755">
    <property type="component" value="Unassembled WGS sequence"/>
</dbReference>
<sequence>MLFRRLLSAAFVGTVAADFVIVTTTSVFSTSFKDTAAASKWSSKKESQLESAYSTYVTHLTADPKYASVTSAIGEFVATRTDVDASVITATDETTTYTRVPAWYTAMPKDVKDYLQSMADEREKIFSSVVSHDAAPAARPTGAVKYVGAGMAAAAAGAVILLKILSLYLMMISSILITETFGRLK</sequence>
<dbReference type="EMBL" id="MU003525">
    <property type="protein sequence ID" value="KAF2466437.1"/>
    <property type="molecule type" value="Genomic_DNA"/>
</dbReference>
<keyword evidence="2" id="KW-1185">Reference proteome</keyword>
<gene>
    <name evidence="1" type="ORF">BDR25DRAFT_78269</name>
</gene>